<accession>A0A420EN48</accession>
<dbReference type="Proteomes" id="UP000286482">
    <property type="component" value="Unassembled WGS sequence"/>
</dbReference>
<dbReference type="OrthoDB" id="8523124at2"/>
<keyword evidence="3" id="KW-1185">Reference proteome</keyword>
<dbReference type="AlphaFoldDB" id="A0A420EN48"/>
<dbReference type="GO" id="GO:0016757">
    <property type="term" value="F:glycosyltransferase activity"/>
    <property type="evidence" value="ECO:0007669"/>
    <property type="project" value="InterPro"/>
</dbReference>
<name>A0A420EN48_9ALTE</name>
<evidence type="ECO:0000313" key="3">
    <source>
        <dbReference type="Proteomes" id="UP000286482"/>
    </source>
</evidence>
<dbReference type="GO" id="GO:1901135">
    <property type="term" value="P:carbohydrate derivative metabolic process"/>
    <property type="evidence" value="ECO:0007669"/>
    <property type="project" value="UniProtKB-ARBA"/>
</dbReference>
<dbReference type="Pfam" id="PF00534">
    <property type="entry name" value="Glycos_transf_1"/>
    <property type="match status" value="1"/>
</dbReference>
<gene>
    <name evidence="2" type="ORF">DBZ36_00475</name>
</gene>
<dbReference type="InterPro" id="IPR001296">
    <property type="entry name" value="Glyco_trans_1"/>
</dbReference>
<evidence type="ECO:0000313" key="2">
    <source>
        <dbReference type="EMBL" id="RKF22155.1"/>
    </source>
</evidence>
<comment type="caution">
    <text evidence="2">The sequence shown here is derived from an EMBL/GenBank/DDBJ whole genome shotgun (WGS) entry which is preliminary data.</text>
</comment>
<dbReference type="PANTHER" id="PTHR12526">
    <property type="entry name" value="GLYCOSYLTRANSFERASE"/>
    <property type="match status" value="1"/>
</dbReference>
<evidence type="ECO:0000259" key="1">
    <source>
        <dbReference type="Pfam" id="PF00534"/>
    </source>
</evidence>
<dbReference type="RefSeq" id="WP_120352958.1">
    <property type="nucleotide sequence ID" value="NZ_RAQO01000001.1"/>
</dbReference>
<sequence length="323" mass="36703">MKILLYIRAKLPVVEYGGTERVVWDLGFALQTMGHQVTFLALKGTICDWASVQELNPTQSLESQVPDDIDLVHFHSDFEDISKPYVITQHGHCQSEINPNTIFVSKKHAQIYGAQCYVYNGLNWNNYQGFQTKTKQERFHFLGKAAWRAKNVQGAIDISKAAGKKLDVMGGYRFNFKMGIRLSLDSHVRFWGMVNDHQKADVMQSSKGLIFPVTWHEPFGLAITESLYYGCPVFATTHGSLPELIDSDVGYLSNVESELVQAVSDLQFSALRCHEYARDQFNADVMAKAYLDKYEKVLNAEVLNELGPRNLNNYKKLAYLRQS</sequence>
<feature type="domain" description="Glycosyl transferase family 1" evidence="1">
    <location>
        <begin position="181"/>
        <end position="258"/>
    </location>
</feature>
<protein>
    <submittedName>
        <fullName evidence="2">Glycosyltransferase family 4 protein</fullName>
    </submittedName>
</protein>
<dbReference type="SUPFAM" id="SSF53756">
    <property type="entry name" value="UDP-Glycosyltransferase/glycogen phosphorylase"/>
    <property type="match status" value="1"/>
</dbReference>
<proteinExistence type="predicted"/>
<organism evidence="2 3">
    <name type="scientific">Alginatibacterium sediminis</name>
    <dbReference type="NCBI Taxonomy" id="2164068"/>
    <lineage>
        <taxon>Bacteria</taxon>
        <taxon>Pseudomonadati</taxon>
        <taxon>Pseudomonadota</taxon>
        <taxon>Gammaproteobacteria</taxon>
        <taxon>Alteromonadales</taxon>
        <taxon>Alteromonadaceae</taxon>
        <taxon>Alginatibacterium</taxon>
    </lineage>
</organism>
<reference evidence="2 3" key="1">
    <citation type="submission" date="2018-09" db="EMBL/GenBank/DDBJ databases">
        <authorList>
            <person name="Wang Z."/>
        </authorList>
    </citation>
    <scope>NUCLEOTIDE SEQUENCE [LARGE SCALE GENOMIC DNA]</scope>
    <source>
        <strain evidence="2 3">ALS 81</strain>
    </source>
</reference>
<dbReference type="PANTHER" id="PTHR12526:SF595">
    <property type="entry name" value="BLL5217 PROTEIN"/>
    <property type="match status" value="1"/>
</dbReference>
<dbReference type="EMBL" id="RAQO01000001">
    <property type="protein sequence ID" value="RKF22155.1"/>
    <property type="molecule type" value="Genomic_DNA"/>
</dbReference>
<dbReference type="Gene3D" id="3.40.50.2000">
    <property type="entry name" value="Glycogen Phosphorylase B"/>
    <property type="match status" value="2"/>
</dbReference>
<keyword evidence="2" id="KW-0808">Transferase</keyword>